<evidence type="ECO:0000256" key="1">
    <source>
        <dbReference type="ARBA" id="ARBA00008779"/>
    </source>
</evidence>
<feature type="compositionally biased region" description="Basic and acidic residues" evidence="2">
    <location>
        <begin position="440"/>
        <end position="451"/>
    </location>
</feature>
<evidence type="ECO:0000256" key="2">
    <source>
        <dbReference type="SAM" id="MobiDB-lite"/>
    </source>
</evidence>
<name>A0A1H3ALM1_HALVA</name>
<evidence type="ECO:0000313" key="4">
    <source>
        <dbReference type="EMBL" id="SDX30268.1"/>
    </source>
</evidence>
<dbReference type="Gene3D" id="3.40.720.10">
    <property type="entry name" value="Alkaline Phosphatase, subunit A"/>
    <property type="match status" value="1"/>
</dbReference>
<dbReference type="RefSeq" id="WP_004515730.1">
    <property type="nucleotide sequence ID" value="NZ_FNOF01000026.1"/>
</dbReference>
<evidence type="ECO:0000259" key="3">
    <source>
        <dbReference type="Pfam" id="PF00884"/>
    </source>
</evidence>
<comment type="similarity">
    <text evidence="1">Belongs to the sulfatase family.</text>
</comment>
<dbReference type="STRING" id="28442.SAMN05443574_12620"/>
<dbReference type="CDD" id="cd16148">
    <property type="entry name" value="sulfatase_like"/>
    <property type="match status" value="1"/>
</dbReference>
<dbReference type="EMBL" id="FNOF01000026">
    <property type="protein sequence ID" value="SDX30268.1"/>
    <property type="molecule type" value="Genomic_DNA"/>
</dbReference>
<dbReference type="PANTHER" id="PTHR42693">
    <property type="entry name" value="ARYLSULFATASE FAMILY MEMBER"/>
    <property type="match status" value="1"/>
</dbReference>
<dbReference type="InterPro" id="IPR017850">
    <property type="entry name" value="Alkaline_phosphatase_core_sf"/>
</dbReference>
<dbReference type="Gene3D" id="3.30.1120.10">
    <property type="match status" value="1"/>
</dbReference>
<gene>
    <name evidence="4" type="ORF">SAMN05443574_12620</name>
</gene>
<feature type="compositionally biased region" description="Acidic residues" evidence="2">
    <location>
        <begin position="428"/>
        <end position="439"/>
    </location>
</feature>
<sequence>MNNVLLVTIDSLRADHVGYHGYERDTTPHIDAYAEESSTFLNAFSHVGGTRFSFPGILSGVTPMMYGGHERISAEQTLISEVFDDAGYRTGGFHSNLYVSGKFGYGRGWDEFYDSAPDESTTSKLRKWAKTNLDGTVLSLLRRGYDFLESSQGINVGSYHVPADEITDRAIQFIEDSDDETPTFVWAHYMDVHHPFLPPEEYQREFRDEPVSDNDSIQLRRKYIEEPEAVTPEEHQTFIDLYDAEIRFNDAEVGRLMDAVTSTWGDDYVMALTADHGDHFLEHGYFGGARLLDVKNHVPLLINGWDDTGSYDELVGLTDLPCTLVDTAGLDIPDNWFGQSLRRLAFGGEWDRSEVLGGYHDSDGYEHIRVRESDWKLIAHEDDTDDELYDLTADPEEQVNVIEDHPSQERRLRKQLDDHRQLVRATETDDVERPDMDEDVKERLRRLGYDE</sequence>
<organism evidence="4 5">
    <name type="scientific">Haloarcula vallismortis</name>
    <name type="common">Halobacterium vallismortis</name>
    <dbReference type="NCBI Taxonomy" id="28442"/>
    <lineage>
        <taxon>Archaea</taxon>
        <taxon>Methanobacteriati</taxon>
        <taxon>Methanobacteriota</taxon>
        <taxon>Stenosarchaea group</taxon>
        <taxon>Halobacteria</taxon>
        <taxon>Halobacteriales</taxon>
        <taxon>Haloarculaceae</taxon>
        <taxon>Haloarcula</taxon>
    </lineage>
</organism>
<feature type="region of interest" description="Disordered" evidence="2">
    <location>
        <begin position="407"/>
        <end position="451"/>
    </location>
</feature>
<protein>
    <submittedName>
        <fullName evidence="4">Arylsulfatase A</fullName>
    </submittedName>
</protein>
<proteinExistence type="inferred from homology"/>
<dbReference type="InterPro" id="IPR050738">
    <property type="entry name" value="Sulfatase"/>
</dbReference>
<feature type="domain" description="Sulfatase N-terminal" evidence="3">
    <location>
        <begin position="3"/>
        <end position="329"/>
    </location>
</feature>
<accession>A0A1H3ALM1</accession>
<reference evidence="4 5" key="1">
    <citation type="submission" date="2016-10" db="EMBL/GenBank/DDBJ databases">
        <authorList>
            <person name="de Groot N.N."/>
        </authorList>
    </citation>
    <scope>NUCLEOTIDE SEQUENCE [LARGE SCALE GENOMIC DNA]</scope>
    <source>
        <strain evidence="4 5">DSM 3756</strain>
    </source>
</reference>
<dbReference type="InterPro" id="IPR000917">
    <property type="entry name" value="Sulfatase_N"/>
</dbReference>
<feature type="compositionally biased region" description="Basic and acidic residues" evidence="2">
    <location>
        <begin position="407"/>
        <end position="421"/>
    </location>
</feature>
<dbReference type="Proteomes" id="UP000182573">
    <property type="component" value="Unassembled WGS sequence"/>
</dbReference>
<dbReference type="PANTHER" id="PTHR42693:SF33">
    <property type="entry name" value="ARYLSULFATASE"/>
    <property type="match status" value="1"/>
</dbReference>
<dbReference type="AlphaFoldDB" id="A0A1H3ALM1"/>
<dbReference type="Pfam" id="PF00884">
    <property type="entry name" value="Sulfatase"/>
    <property type="match status" value="1"/>
</dbReference>
<dbReference type="SUPFAM" id="SSF53649">
    <property type="entry name" value="Alkaline phosphatase-like"/>
    <property type="match status" value="1"/>
</dbReference>
<evidence type="ECO:0000313" key="5">
    <source>
        <dbReference type="Proteomes" id="UP000182573"/>
    </source>
</evidence>
<dbReference type="GO" id="GO:0004065">
    <property type="term" value="F:arylsulfatase activity"/>
    <property type="evidence" value="ECO:0007669"/>
    <property type="project" value="TreeGrafter"/>
</dbReference>